<evidence type="ECO:0000259" key="5">
    <source>
        <dbReference type="PROSITE" id="PS50234"/>
    </source>
</evidence>
<sequence length="1419" mass="154368">MIHRQFLDIDNCVGNPCLNGATCVDGVNSFTCTCVAGFTGVTCEESKYCSLQISIRTTQMTDNIVLFSDIDDCVGNPCLNGGTCVDGVNSFSCTCAAGFTGAICNGPFCMPNPCQNGGSCSENGNGFTCACTVGFGGSTCALCNVILIVVIQSALDLAIVVDYSESLTSADLNELSGFVQGFIHGLNTDNVQVAFVVFTHEVFVEFQLDTYNTSADMISHLNMAVGQTGGTNTGAAIEMLHTRIFQTQNGDRPLVPNVAILITDGHSNNQVNTFTQADTLRNMGVRVIVISVGDNIDPFEINYIASDPDNENVFQEGTYDCINRKIDVAIVVDNSESVHDGPDDLDFLMNFVSGIILDSDVDSDNVNFALSVFTHNVYNEFYLNNYTTKAQMLNHIQTLDVRQGGTNTGLAIENLNVDVFTPFRGDRSEAPNVAVIVTDGKSNDNAYTVQQATIAKANGIHMIVVGIGMDDESELHQIASEPTAINVVKVDQFSHLFTIEQLITNLFIGNCTDCINFEFDIAIVVDNSESVHDGEDDMQYLMNFVSGIITDSDVDSGNVKFSLSVFTHDIFNEFYLNSYTTRSDMLNHIQLLATRQGGTNTGGAIQNLNDIVFTSSFGDRFGAPNIAVIITDGKSNNNTYTVQQAAIAKANGIHIIAVGIGIDDQSELHQMASEPTAQNVFNVQQFSQLLTIKSLIEDLFITECTEHPDTVLCNGIPYNPQTHVCCLNHTLIEILNANVDTCCGTTLHDPSTSICCGVNVVQITNVMSTACCGTTLYNPSMEICCSGTAVQMRNFNTRDCCNYASYDNSTELCCYGHVVMKSSTNASSCCGHSASFDSQTQICCNGSVVNKRGANTNACCENTSAFDPTVEVCCSGNPVYIIAPNKRQCCGSHALYDSSSEICCSGTYTIIPRRDLSTNMCCNNTVAYDGSRELCCGGNIVSKAGKANAACCSNMSAFDTYNEVCCNGNPVTKINVLANMCCGNYMLYNNDTHVCCNHTVVPKRDMYTTSCCGNTVYDQTTELCCSGNPVAKRHIQALHCCEDQSSYDPNTEICCGGSVYSNQFECCGLTGFYDQSNEICCNGTRHPLTNPQYTECCGTITFDNKCKACLNNTVVLAYDDDNHMCCDGVIREKIFEYSCCCGQTLFDSSIYSCCNGTLELKDQGDTSKCCHCINFEFDIAIVVDNSESVHDGEDDMQYLMNFVSGIITDSDVDSGNVKFSLSVFTHDIFNEFYLNSYTTRSEMLNHIQLLATRQGGTNTGGAIQNLNDIVFTSSFGDRFGAPNIAVIITDGKSNNNTYTVQQAAIAKANGIHIIAVGIGIDDQSELHQMASEPTAQNVFNVQQFSQLLTIKSLIEDLFITECTGIIKLLFSLLYKHRMIIWWVLSLRVICFNMYAFAVYIRTKDFSPVKKNSTVLFANM</sequence>
<evidence type="ECO:0000256" key="3">
    <source>
        <dbReference type="SAM" id="Phobius"/>
    </source>
</evidence>
<dbReference type="InterPro" id="IPR000742">
    <property type="entry name" value="EGF"/>
</dbReference>
<keyword evidence="3" id="KW-0472">Membrane</keyword>
<keyword evidence="1 2" id="KW-1015">Disulfide bond</keyword>
<keyword evidence="3" id="KW-1133">Transmembrane helix</keyword>
<evidence type="ECO:0000256" key="1">
    <source>
        <dbReference type="ARBA" id="ARBA00023157"/>
    </source>
</evidence>
<dbReference type="PROSITE" id="PS50234">
    <property type="entry name" value="VWFA"/>
    <property type="match status" value="4"/>
</dbReference>
<feature type="domain" description="VWFA" evidence="5">
    <location>
        <begin position="520"/>
        <end position="699"/>
    </location>
</feature>
<dbReference type="EMBL" id="CP111025">
    <property type="protein sequence ID" value="WAR25836.1"/>
    <property type="molecule type" value="Genomic_DNA"/>
</dbReference>
<feature type="disulfide bond" evidence="2">
    <location>
        <begin position="131"/>
        <end position="140"/>
    </location>
</feature>
<dbReference type="InterPro" id="IPR018097">
    <property type="entry name" value="EGF_Ca-bd_CS"/>
</dbReference>
<feature type="domain" description="EGF-like" evidence="4">
    <location>
        <begin position="106"/>
        <end position="141"/>
    </location>
</feature>
<feature type="domain" description="EGF-like" evidence="4">
    <location>
        <begin position="8"/>
        <end position="44"/>
    </location>
</feature>
<evidence type="ECO:0000259" key="4">
    <source>
        <dbReference type="PROSITE" id="PS50026"/>
    </source>
</evidence>
<dbReference type="InterPro" id="IPR056601">
    <property type="entry name" value="Galaxin_dom"/>
</dbReference>
<dbReference type="SMART" id="SM00179">
    <property type="entry name" value="EGF_CA"/>
    <property type="match status" value="3"/>
</dbReference>
<dbReference type="CDD" id="cd01450">
    <property type="entry name" value="vWFA_subfamily_ECM"/>
    <property type="match status" value="1"/>
</dbReference>
<feature type="domain" description="VWFA" evidence="5">
    <location>
        <begin position="1178"/>
        <end position="1357"/>
    </location>
</feature>
<dbReference type="Proteomes" id="UP001164746">
    <property type="component" value="Chromosome 14"/>
</dbReference>
<dbReference type="InterPro" id="IPR001881">
    <property type="entry name" value="EGF-like_Ca-bd_dom"/>
</dbReference>
<feature type="transmembrane region" description="Helical" evidence="3">
    <location>
        <begin position="1379"/>
        <end position="1400"/>
    </location>
</feature>
<evidence type="ECO:0000313" key="7">
    <source>
        <dbReference type="Proteomes" id="UP001164746"/>
    </source>
</evidence>
<protein>
    <submittedName>
        <fullName evidence="6">CO6A4-like protein</fullName>
    </submittedName>
</protein>
<feature type="disulfide bond" evidence="2">
    <location>
        <begin position="95"/>
        <end position="104"/>
    </location>
</feature>
<comment type="caution">
    <text evidence="2">Lacks conserved residue(s) required for the propagation of feature annotation.</text>
</comment>
<dbReference type="PROSITE" id="PS50026">
    <property type="entry name" value="EGF_3"/>
    <property type="match status" value="3"/>
</dbReference>
<evidence type="ECO:0000256" key="2">
    <source>
        <dbReference type="PROSITE-ProRule" id="PRU00076"/>
    </source>
</evidence>
<feature type="domain" description="VWFA" evidence="5">
    <location>
        <begin position="156"/>
        <end position="330"/>
    </location>
</feature>
<dbReference type="PANTHER" id="PTHR24020">
    <property type="entry name" value="COLLAGEN ALPHA"/>
    <property type="match status" value="1"/>
</dbReference>
<name>A0ABY7FYM5_MYAAR</name>
<dbReference type="CDD" id="cd00054">
    <property type="entry name" value="EGF_CA"/>
    <property type="match status" value="3"/>
</dbReference>
<dbReference type="PROSITE" id="PS00010">
    <property type="entry name" value="ASX_HYDROXYL"/>
    <property type="match status" value="2"/>
</dbReference>
<dbReference type="Gene3D" id="2.10.25.10">
    <property type="entry name" value="Laminin"/>
    <property type="match status" value="3"/>
</dbReference>
<keyword evidence="7" id="KW-1185">Reference proteome</keyword>
<feature type="disulfide bond" evidence="2">
    <location>
        <begin position="34"/>
        <end position="43"/>
    </location>
</feature>
<keyword evidence="3" id="KW-0812">Transmembrane</keyword>
<dbReference type="PROSITE" id="PS01187">
    <property type="entry name" value="EGF_CA"/>
    <property type="match status" value="2"/>
</dbReference>
<organism evidence="6 7">
    <name type="scientific">Mya arenaria</name>
    <name type="common">Soft-shell clam</name>
    <dbReference type="NCBI Taxonomy" id="6604"/>
    <lineage>
        <taxon>Eukaryota</taxon>
        <taxon>Metazoa</taxon>
        <taxon>Spiralia</taxon>
        <taxon>Lophotrochozoa</taxon>
        <taxon>Mollusca</taxon>
        <taxon>Bivalvia</taxon>
        <taxon>Autobranchia</taxon>
        <taxon>Heteroconchia</taxon>
        <taxon>Euheterodonta</taxon>
        <taxon>Imparidentia</taxon>
        <taxon>Neoheterodontei</taxon>
        <taxon>Myida</taxon>
        <taxon>Myoidea</taxon>
        <taxon>Myidae</taxon>
        <taxon>Mya</taxon>
    </lineage>
</organism>
<dbReference type="SUPFAM" id="SSF57196">
    <property type="entry name" value="EGF/Laminin"/>
    <property type="match status" value="2"/>
</dbReference>
<dbReference type="InterPro" id="IPR050525">
    <property type="entry name" value="ECM_Assembly_Org"/>
</dbReference>
<gene>
    <name evidence="6" type="ORF">MAR_011540</name>
</gene>
<dbReference type="Pfam" id="PF24748">
    <property type="entry name" value="Galaxin_repeat"/>
    <property type="match status" value="2"/>
</dbReference>
<feature type="domain" description="VWFA" evidence="5">
    <location>
        <begin position="327"/>
        <end position="506"/>
    </location>
</feature>
<dbReference type="Pfam" id="PF00008">
    <property type="entry name" value="EGF"/>
    <property type="match status" value="3"/>
</dbReference>
<dbReference type="PROSITE" id="PS01186">
    <property type="entry name" value="EGF_2"/>
    <property type="match status" value="2"/>
</dbReference>
<dbReference type="Gene3D" id="3.40.50.410">
    <property type="entry name" value="von Willebrand factor, type A domain"/>
    <property type="match status" value="4"/>
</dbReference>
<accession>A0ABY7FYM5</accession>
<dbReference type="InterPro" id="IPR002035">
    <property type="entry name" value="VWF_A"/>
</dbReference>
<reference evidence="6" key="1">
    <citation type="submission" date="2022-11" db="EMBL/GenBank/DDBJ databases">
        <title>Centuries of genome instability and evolution in soft-shell clam transmissible cancer (bioRxiv).</title>
        <authorList>
            <person name="Hart S.F.M."/>
            <person name="Yonemitsu M.A."/>
            <person name="Giersch R.M."/>
            <person name="Beal B.F."/>
            <person name="Arriagada G."/>
            <person name="Davis B.W."/>
            <person name="Ostrander E.A."/>
            <person name="Goff S.P."/>
            <person name="Metzger M.J."/>
        </authorList>
    </citation>
    <scope>NUCLEOTIDE SEQUENCE</scope>
    <source>
        <strain evidence="6">MELC-2E11</strain>
        <tissue evidence="6">Siphon/mantle</tissue>
    </source>
</reference>
<evidence type="ECO:0000313" key="6">
    <source>
        <dbReference type="EMBL" id="WAR25836.1"/>
    </source>
</evidence>
<dbReference type="SMART" id="SM00181">
    <property type="entry name" value="EGF"/>
    <property type="match status" value="3"/>
</dbReference>
<dbReference type="SMART" id="SM00327">
    <property type="entry name" value="VWA"/>
    <property type="match status" value="4"/>
</dbReference>
<dbReference type="PROSITE" id="PS00022">
    <property type="entry name" value="EGF_1"/>
    <property type="match status" value="3"/>
</dbReference>
<dbReference type="Pfam" id="PF00092">
    <property type="entry name" value="VWA"/>
    <property type="match status" value="4"/>
</dbReference>
<dbReference type="InterPro" id="IPR036465">
    <property type="entry name" value="vWFA_dom_sf"/>
</dbReference>
<feature type="domain" description="EGF-like" evidence="4">
    <location>
        <begin position="69"/>
        <end position="105"/>
    </location>
</feature>
<proteinExistence type="predicted"/>
<dbReference type="SUPFAM" id="SSF53300">
    <property type="entry name" value="vWA-like"/>
    <property type="match status" value="4"/>
</dbReference>
<dbReference type="InterPro" id="IPR000152">
    <property type="entry name" value="EGF-type_Asp/Asn_hydroxyl_site"/>
</dbReference>
<keyword evidence="2" id="KW-0245">EGF-like domain</keyword>
<dbReference type="PANTHER" id="PTHR24020:SF84">
    <property type="entry name" value="VWFA DOMAIN-CONTAINING PROTEIN"/>
    <property type="match status" value="1"/>
</dbReference>